<name>A0A5B7IUD8_PORTR</name>
<proteinExistence type="predicted"/>
<protein>
    <submittedName>
        <fullName evidence="1">Uncharacterized protein</fullName>
    </submittedName>
</protein>
<keyword evidence="2" id="KW-1185">Reference proteome</keyword>
<organism evidence="1 2">
    <name type="scientific">Portunus trituberculatus</name>
    <name type="common">Swimming crab</name>
    <name type="synonym">Neptunus trituberculatus</name>
    <dbReference type="NCBI Taxonomy" id="210409"/>
    <lineage>
        <taxon>Eukaryota</taxon>
        <taxon>Metazoa</taxon>
        <taxon>Ecdysozoa</taxon>
        <taxon>Arthropoda</taxon>
        <taxon>Crustacea</taxon>
        <taxon>Multicrustacea</taxon>
        <taxon>Malacostraca</taxon>
        <taxon>Eumalacostraca</taxon>
        <taxon>Eucarida</taxon>
        <taxon>Decapoda</taxon>
        <taxon>Pleocyemata</taxon>
        <taxon>Brachyura</taxon>
        <taxon>Eubrachyura</taxon>
        <taxon>Portunoidea</taxon>
        <taxon>Portunidae</taxon>
        <taxon>Portuninae</taxon>
        <taxon>Portunus</taxon>
    </lineage>
</organism>
<dbReference type="EMBL" id="VSRR010077244">
    <property type="protein sequence ID" value="MPC88260.1"/>
    <property type="molecule type" value="Genomic_DNA"/>
</dbReference>
<sequence length="76" mass="8429">MCGSCCMCGVAADGFTRRKLIVVEGGVAVRGRPTADQNTRRPQHRPVMLLRLPRPSVLPRRLSRLSSPIFLHFQSA</sequence>
<dbReference type="Proteomes" id="UP000324222">
    <property type="component" value="Unassembled WGS sequence"/>
</dbReference>
<evidence type="ECO:0000313" key="1">
    <source>
        <dbReference type="EMBL" id="MPC88260.1"/>
    </source>
</evidence>
<reference evidence="1 2" key="1">
    <citation type="submission" date="2019-05" db="EMBL/GenBank/DDBJ databases">
        <title>Another draft genome of Portunus trituberculatus and its Hox gene families provides insights of decapod evolution.</title>
        <authorList>
            <person name="Jeong J.-H."/>
            <person name="Song I."/>
            <person name="Kim S."/>
            <person name="Choi T."/>
            <person name="Kim D."/>
            <person name="Ryu S."/>
            <person name="Kim W."/>
        </authorList>
    </citation>
    <scope>NUCLEOTIDE SEQUENCE [LARGE SCALE GENOMIC DNA]</scope>
    <source>
        <tissue evidence="1">Muscle</tissue>
    </source>
</reference>
<evidence type="ECO:0000313" key="2">
    <source>
        <dbReference type="Proteomes" id="UP000324222"/>
    </source>
</evidence>
<comment type="caution">
    <text evidence="1">The sequence shown here is derived from an EMBL/GenBank/DDBJ whole genome shotgun (WGS) entry which is preliminary data.</text>
</comment>
<accession>A0A5B7IUD8</accession>
<gene>
    <name evidence="1" type="ORF">E2C01_083160</name>
</gene>
<dbReference type="AlphaFoldDB" id="A0A5B7IUD8"/>